<keyword evidence="5 9" id="KW-0547">Nucleotide-binding</keyword>
<dbReference type="PIRSF" id="PIRSF000728">
    <property type="entry name" value="NAGK"/>
    <property type="match status" value="1"/>
</dbReference>
<evidence type="ECO:0000256" key="5">
    <source>
        <dbReference type="ARBA" id="ARBA00022741"/>
    </source>
</evidence>
<dbReference type="InterPro" id="IPR037528">
    <property type="entry name" value="ArgB"/>
</dbReference>
<feature type="site" description="Transition state stabilizer" evidence="9">
    <location>
        <position position="224"/>
    </location>
</feature>
<comment type="similarity">
    <text evidence="9">Belongs to the acetylglutamate kinase family. ArgB subfamily.</text>
</comment>
<feature type="site" description="Transition state stabilizer" evidence="9">
    <location>
        <position position="9"/>
    </location>
</feature>
<dbReference type="EC" id="2.7.2.8" evidence="9"/>
<reference evidence="11 12" key="1">
    <citation type="submission" date="2022-06" db="EMBL/GenBank/DDBJ databases">
        <authorList>
            <person name="Xuan X."/>
        </authorList>
    </citation>
    <scope>NUCLEOTIDE SEQUENCE [LARGE SCALE GENOMIC DNA]</scope>
    <source>
        <strain evidence="11 12">2V75</strain>
    </source>
</reference>
<comment type="caution">
    <text evidence="11">The sequence shown here is derived from an EMBL/GenBank/DDBJ whole genome shotgun (WGS) entry which is preliminary data.</text>
</comment>
<feature type="binding site" evidence="9">
    <location>
        <begin position="41"/>
        <end position="42"/>
    </location>
    <ligand>
        <name>substrate</name>
    </ligand>
</feature>
<dbReference type="GO" id="GO:0003991">
    <property type="term" value="F:acetylglutamate kinase activity"/>
    <property type="evidence" value="ECO:0007669"/>
    <property type="project" value="UniProtKB-EC"/>
</dbReference>
<keyword evidence="3 9" id="KW-0028">Amino-acid biosynthesis</keyword>
<evidence type="ECO:0000256" key="7">
    <source>
        <dbReference type="ARBA" id="ARBA00022840"/>
    </source>
</evidence>
<feature type="domain" description="Aspartate/glutamate/uridylate kinase" evidence="10">
    <location>
        <begin position="7"/>
        <end position="241"/>
    </location>
</feature>
<evidence type="ECO:0000259" key="10">
    <source>
        <dbReference type="Pfam" id="PF00696"/>
    </source>
</evidence>
<keyword evidence="2 9" id="KW-0055">Arginine biosynthesis</keyword>
<evidence type="ECO:0000256" key="6">
    <source>
        <dbReference type="ARBA" id="ARBA00022777"/>
    </source>
</evidence>
<dbReference type="Pfam" id="PF00696">
    <property type="entry name" value="AA_kinase"/>
    <property type="match status" value="1"/>
</dbReference>
<evidence type="ECO:0000256" key="8">
    <source>
        <dbReference type="ARBA" id="ARBA00048141"/>
    </source>
</evidence>
<keyword evidence="12" id="KW-1185">Reference proteome</keyword>
<dbReference type="InterPro" id="IPR036393">
    <property type="entry name" value="AceGlu_kinase-like_sf"/>
</dbReference>
<evidence type="ECO:0000256" key="4">
    <source>
        <dbReference type="ARBA" id="ARBA00022679"/>
    </source>
</evidence>
<keyword evidence="7 9" id="KW-0067">ATP-binding</keyword>
<dbReference type="NCBIfam" id="TIGR00761">
    <property type="entry name" value="argB"/>
    <property type="match status" value="1"/>
</dbReference>
<evidence type="ECO:0000256" key="9">
    <source>
        <dbReference type="HAMAP-Rule" id="MF_00082"/>
    </source>
</evidence>
<dbReference type="CDD" id="cd04238">
    <property type="entry name" value="AAK_NAGK-like"/>
    <property type="match status" value="1"/>
</dbReference>
<keyword evidence="4 9" id="KW-0808">Transferase</keyword>
<sequence>MQKTVSIVKIGGALLEEEALLEAVCQGFSAMGGAKILVHGGGQQASRVSQALGITPKMVDGRRITDADSLKVVVMVYGGLANKTLVARLQALGCNALGLSGADAGLIRARKRPPGNLDYGFVGDVEHVAADTLTTLLDAGLVPVFSALTHDGRGQLLNTNADTVAAEIAVALGRERRARLYYCFDKPGVLRQVTDPESTIPLLDQRLFRELLERGEIAAGMIPKLTNAFHALERGVSEVYIGPPTLLEGVSGPFTKISL</sequence>
<keyword evidence="9" id="KW-0963">Cytoplasm</keyword>
<keyword evidence="6 9" id="KW-0418">Kinase</keyword>
<comment type="function">
    <text evidence="9">Catalyzes the ATP-dependent phosphorylation of N-acetyl-L-glutamate.</text>
</comment>
<dbReference type="InterPro" id="IPR004662">
    <property type="entry name" value="AcgluKinase_fam"/>
</dbReference>
<dbReference type="Gene3D" id="3.40.1160.10">
    <property type="entry name" value="Acetylglutamate kinase-like"/>
    <property type="match status" value="1"/>
</dbReference>
<gene>
    <name evidence="9 11" type="primary">argB</name>
    <name evidence="11" type="ORF">NG653_07130</name>
</gene>
<proteinExistence type="inferred from homology"/>
<comment type="pathway">
    <text evidence="1 9">Amino-acid biosynthesis; L-arginine biosynthesis; N(2)-acetyl-L-ornithine from L-glutamate: step 2/4.</text>
</comment>
<dbReference type="Proteomes" id="UP001206312">
    <property type="component" value="Unassembled WGS sequence"/>
</dbReference>
<dbReference type="PANTHER" id="PTHR23342">
    <property type="entry name" value="N-ACETYLGLUTAMATE SYNTHASE"/>
    <property type="match status" value="1"/>
</dbReference>
<organism evidence="11 12">
    <name type="scientific">Robiginitalea marina</name>
    <dbReference type="NCBI Taxonomy" id="2954105"/>
    <lineage>
        <taxon>Bacteria</taxon>
        <taxon>Pseudomonadati</taxon>
        <taxon>Bacteroidota</taxon>
        <taxon>Flavobacteriia</taxon>
        <taxon>Flavobacteriales</taxon>
        <taxon>Flavobacteriaceae</taxon>
        <taxon>Robiginitalea</taxon>
    </lineage>
</organism>
<comment type="subcellular location">
    <subcellularLocation>
        <location evidence="9">Cytoplasm</location>
    </subcellularLocation>
</comment>
<dbReference type="EMBL" id="JAMXIB010000004">
    <property type="protein sequence ID" value="MCO5724624.1"/>
    <property type="molecule type" value="Genomic_DNA"/>
</dbReference>
<feature type="binding site" evidence="9">
    <location>
        <position position="63"/>
    </location>
    <ligand>
        <name>substrate</name>
    </ligand>
</feature>
<dbReference type="InterPro" id="IPR001048">
    <property type="entry name" value="Asp/Glu/Uridylate_kinase"/>
</dbReference>
<evidence type="ECO:0000256" key="2">
    <source>
        <dbReference type="ARBA" id="ARBA00022571"/>
    </source>
</evidence>
<dbReference type="HAMAP" id="MF_00082">
    <property type="entry name" value="ArgB"/>
    <property type="match status" value="1"/>
</dbReference>
<feature type="binding site" evidence="9">
    <location>
        <position position="158"/>
    </location>
    <ligand>
        <name>substrate</name>
    </ligand>
</feature>
<comment type="catalytic activity">
    <reaction evidence="8 9">
        <text>N-acetyl-L-glutamate + ATP = N-acetyl-L-glutamyl 5-phosphate + ADP</text>
        <dbReference type="Rhea" id="RHEA:14629"/>
        <dbReference type="ChEBI" id="CHEBI:30616"/>
        <dbReference type="ChEBI" id="CHEBI:44337"/>
        <dbReference type="ChEBI" id="CHEBI:57936"/>
        <dbReference type="ChEBI" id="CHEBI:456216"/>
        <dbReference type="EC" id="2.7.2.8"/>
    </reaction>
</comment>
<protein>
    <recommendedName>
        <fullName evidence="9">Acetylglutamate kinase</fullName>
        <ecNumber evidence="9">2.7.2.8</ecNumber>
    </recommendedName>
    <alternativeName>
        <fullName evidence="9">N-acetyl-L-glutamate 5-phosphotransferase</fullName>
    </alternativeName>
    <alternativeName>
        <fullName evidence="9">NAG kinase</fullName>
        <shortName evidence="9">NAGK</shortName>
    </alternativeName>
</protein>
<dbReference type="RefSeq" id="WP_252740998.1">
    <property type="nucleotide sequence ID" value="NZ_JAMXIB010000004.1"/>
</dbReference>
<dbReference type="PANTHER" id="PTHR23342:SF0">
    <property type="entry name" value="N-ACETYLGLUTAMATE SYNTHASE, MITOCHONDRIAL"/>
    <property type="match status" value="1"/>
</dbReference>
<dbReference type="SUPFAM" id="SSF53633">
    <property type="entry name" value="Carbamate kinase-like"/>
    <property type="match status" value="1"/>
</dbReference>
<evidence type="ECO:0000256" key="3">
    <source>
        <dbReference type="ARBA" id="ARBA00022605"/>
    </source>
</evidence>
<evidence type="ECO:0000313" key="11">
    <source>
        <dbReference type="EMBL" id="MCO5724624.1"/>
    </source>
</evidence>
<accession>A0ABT1AX49</accession>
<evidence type="ECO:0000313" key="12">
    <source>
        <dbReference type="Proteomes" id="UP001206312"/>
    </source>
</evidence>
<evidence type="ECO:0000256" key="1">
    <source>
        <dbReference type="ARBA" id="ARBA00004828"/>
    </source>
</evidence>
<name>A0ABT1AX49_9FLAO</name>